<evidence type="ECO:0000313" key="2">
    <source>
        <dbReference type="EMBL" id="KAG1362674.1"/>
    </source>
</evidence>
<organism evidence="2 3">
    <name type="scientific">Cocos nucifera</name>
    <name type="common">Coconut palm</name>
    <dbReference type="NCBI Taxonomy" id="13894"/>
    <lineage>
        <taxon>Eukaryota</taxon>
        <taxon>Viridiplantae</taxon>
        <taxon>Streptophyta</taxon>
        <taxon>Embryophyta</taxon>
        <taxon>Tracheophyta</taxon>
        <taxon>Spermatophyta</taxon>
        <taxon>Magnoliopsida</taxon>
        <taxon>Liliopsida</taxon>
        <taxon>Arecaceae</taxon>
        <taxon>Arecoideae</taxon>
        <taxon>Cocoseae</taxon>
        <taxon>Attaleinae</taxon>
        <taxon>Cocos</taxon>
    </lineage>
</organism>
<dbReference type="EMBL" id="CM017881">
    <property type="protein sequence ID" value="KAG1362674.1"/>
    <property type="molecule type" value="Genomic_DNA"/>
</dbReference>
<sequence>MSCIAYLEFIQICCDAFDGEQGVGIARSLDESGAVIVLGNVVFLLGVFRHEHHGRVGGGGGNSGIRAIRWPYRGGGASACAAADPRGSAGGSADEPTSCSKRSMGHLLWSIMH</sequence>
<proteinExistence type="predicted"/>
<accession>A0A8K0IN06</accession>
<feature type="region of interest" description="Disordered" evidence="1">
    <location>
        <begin position="81"/>
        <end position="100"/>
    </location>
</feature>
<evidence type="ECO:0000313" key="3">
    <source>
        <dbReference type="Proteomes" id="UP000797356"/>
    </source>
</evidence>
<name>A0A8K0IN06_COCNU</name>
<protein>
    <submittedName>
        <fullName evidence="2">Uncharacterized protein</fullName>
    </submittedName>
</protein>
<reference evidence="2" key="2">
    <citation type="submission" date="2019-07" db="EMBL/GenBank/DDBJ databases">
        <authorList>
            <person name="Yang Y."/>
            <person name="Bocs S."/>
            <person name="Baudouin L."/>
        </authorList>
    </citation>
    <scope>NUCLEOTIDE SEQUENCE</scope>
    <source>
        <tissue evidence="2">Spear leaf of Hainan Tall coconut</tissue>
    </source>
</reference>
<dbReference type="AlphaFoldDB" id="A0A8K0IN06"/>
<comment type="caution">
    <text evidence="2">The sequence shown here is derived from an EMBL/GenBank/DDBJ whole genome shotgun (WGS) entry which is preliminary data.</text>
</comment>
<reference evidence="2" key="1">
    <citation type="journal article" date="2017" name="Gigascience">
        <title>The genome draft of coconut (Cocos nucifera).</title>
        <authorList>
            <person name="Xiao Y."/>
            <person name="Xu P."/>
            <person name="Fan H."/>
            <person name="Baudouin L."/>
            <person name="Xia W."/>
            <person name="Bocs S."/>
            <person name="Xu J."/>
            <person name="Li Q."/>
            <person name="Guo A."/>
            <person name="Zhou L."/>
            <person name="Li J."/>
            <person name="Wu Y."/>
            <person name="Ma Z."/>
            <person name="Armero A."/>
            <person name="Issali A.E."/>
            <person name="Liu N."/>
            <person name="Peng M."/>
            <person name="Yang Y."/>
        </authorList>
    </citation>
    <scope>NUCLEOTIDE SEQUENCE</scope>
    <source>
        <tissue evidence="2">Spear leaf of Hainan Tall coconut</tissue>
    </source>
</reference>
<dbReference type="OrthoDB" id="278338at2759"/>
<keyword evidence="3" id="KW-1185">Reference proteome</keyword>
<gene>
    <name evidence="2" type="ORF">COCNU_10G008930</name>
</gene>
<evidence type="ECO:0000256" key="1">
    <source>
        <dbReference type="SAM" id="MobiDB-lite"/>
    </source>
</evidence>
<dbReference type="Proteomes" id="UP000797356">
    <property type="component" value="Chromosome 10"/>
</dbReference>